<dbReference type="AlphaFoldDB" id="L8GG85"/>
<feature type="compositionally biased region" description="Basic and acidic residues" evidence="1">
    <location>
        <begin position="197"/>
        <end position="207"/>
    </location>
</feature>
<feature type="compositionally biased region" description="Basic and acidic residues" evidence="1">
    <location>
        <begin position="260"/>
        <end position="282"/>
    </location>
</feature>
<feature type="compositionally biased region" description="Basic residues" evidence="1">
    <location>
        <begin position="185"/>
        <end position="196"/>
    </location>
</feature>
<proteinExistence type="predicted"/>
<dbReference type="RefSeq" id="XP_004333761.1">
    <property type="nucleotide sequence ID" value="XM_004333713.1"/>
</dbReference>
<evidence type="ECO:0000313" key="2">
    <source>
        <dbReference type="EMBL" id="ELR11748.1"/>
    </source>
</evidence>
<feature type="compositionally biased region" description="Low complexity" evidence="1">
    <location>
        <begin position="300"/>
        <end position="312"/>
    </location>
</feature>
<dbReference type="OMA" id="HQEVHFK"/>
<name>L8GG85_ACACF</name>
<reference evidence="2 3" key="1">
    <citation type="journal article" date="2013" name="Genome Biol.">
        <title>Genome of Acanthamoeba castellanii highlights extensive lateral gene transfer and early evolution of tyrosine kinase signaling.</title>
        <authorList>
            <person name="Clarke M."/>
            <person name="Lohan A.J."/>
            <person name="Liu B."/>
            <person name="Lagkouvardos I."/>
            <person name="Roy S."/>
            <person name="Zafar N."/>
            <person name="Bertelli C."/>
            <person name="Schilde C."/>
            <person name="Kianianmomeni A."/>
            <person name="Burglin T.R."/>
            <person name="Frech C."/>
            <person name="Turcotte B."/>
            <person name="Kopec K.O."/>
            <person name="Synnott J.M."/>
            <person name="Choo C."/>
            <person name="Paponov I."/>
            <person name="Finkler A."/>
            <person name="Soon Heng Tan C."/>
            <person name="Hutchins A.P."/>
            <person name="Weinmeier T."/>
            <person name="Rattei T."/>
            <person name="Chu J.S."/>
            <person name="Gimenez G."/>
            <person name="Irimia M."/>
            <person name="Rigden D.J."/>
            <person name="Fitzpatrick D.A."/>
            <person name="Lorenzo-Morales J."/>
            <person name="Bateman A."/>
            <person name="Chiu C.H."/>
            <person name="Tang P."/>
            <person name="Hegemann P."/>
            <person name="Fromm H."/>
            <person name="Raoult D."/>
            <person name="Greub G."/>
            <person name="Miranda-Saavedra D."/>
            <person name="Chen N."/>
            <person name="Nash P."/>
            <person name="Ginger M.L."/>
            <person name="Horn M."/>
            <person name="Schaap P."/>
            <person name="Caler L."/>
            <person name="Loftus B."/>
        </authorList>
    </citation>
    <scope>NUCLEOTIDE SEQUENCE [LARGE SCALE GENOMIC DNA]</scope>
    <source>
        <strain evidence="2 3">Neff</strain>
    </source>
</reference>
<feature type="region of interest" description="Disordered" evidence="1">
    <location>
        <begin position="134"/>
        <end position="329"/>
    </location>
</feature>
<gene>
    <name evidence="2" type="ORF">ACA1_362100</name>
</gene>
<keyword evidence="3" id="KW-1185">Reference proteome</keyword>
<organism evidence="2 3">
    <name type="scientific">Acanthamoeba castellanii (strain ATCC 30010 / Neff)</name>
    <dbReference type="NCBI Taxonomy" id="1257118"/>
    <lineage>
        <taxon>Eukaryota</taxon>
        <taxon>Amoebozoa</taxon>
        <taxon>Discosea</taxon>
        <taxon>Longamoebia</taxon>
        <taxon>Centramoebida</taxon>
        <taxon>Acanthamoebidae</taxon>
        <taxon>Acanthamoeba</taxon>
    </lineage>
</organism>
<sequence>MSTQKVAKHNTRKLLMKGKSKKDIKELVVPLVKTPPQGGIVPPFTVFLHMRRNVMVVSVPLHRVPDKIVQFDADAKRFLLDTTKFTRKPFHLEFTYPEGITVDTSSVDAKIENGQFVASLSLLSVPEAFKQKTDGMDVAADKSRKRKRSGAETQQNGGAEAAATTKVTKATPPAAAAAAPAAAQKTKKQPAKKQKKGPSESSEKQIDARAVSLDKAMGLIDELSSKEESQINQKLNKEKEKKAAFNAKEKEKRQKKQDKKQKIDQLVDELKREKDEQEQEKKPLKKATPRRVSFAEPGKKAAAANGAASPAKKPARKAAPQKKKKTAAQ</sequence>
<protein>
    <submittedName>
        <fullName evidence="2">Uncharacterized protein</fullName>
    </submittedName>
</protein>
<evidence type="ECO:0000313" key="3">
    <source>
        <dbReference type="Proteomes" id="UP000011083"/>
    </source>
</evidence>
<dbReference type="KEGG" id="acan:ACA1_362100"/>
<dbReference type="Proteomes" id="UP000011083">
    <property type="component" value="Unassembled WGS sequence"/>
</dbReference>
<feature type="compositionally biased region" description="Low complexity" evidence="1">
    <location>
        <begin position="161"/>
        <end position="184"/>
    </location>
</feature>
<feature type="compositionally biased region" description="Basic residues" evidence="1">
    <location>
        <begin position="313"/>
        <end position="329"/>
    </location>
</feature>
<accession>L8GG85</accession>
<dbReference type="GeneID" id="14912202"/>
<dbReference type="EMBL" id="KB008147">
    <property type="protein sequence ID" value="ELR11748.1"/>
    <property type="molecule type" value="Genomic_DNA"/>
</dbReference>
<feature type="compositionally biased region" description="Basic and acidic residues" evidence="1">
    <location>
        <begin position="223"/>
        <end position="252"/>
    </location>
</feature>
<evidence type="ECO:0000256" key="1">
    <source>
        <dbReference type="SAM" id="MobiDB-lite"/>
    </source>
</evidence>
<dbReference type="VEuPathDB" id="AmoebaDB:ACA1_362100"/>